<evidence type="ECO:0000259" key="8">
    <source>
        <dbReference type="Pfam" id="PF00185"/>
    </source>
</evidence>
<evidence type="ECO:0000313" key="10">
    <source>
        <dbReference type="EMBL" id="MFC4428068.1"/>
    </source>
</evidence>
<gene>
    <name evidence="10" type="primary">argF</name>
    <name evidence="10" type="ORF">ACFO0K_00050</name>
</gene>
<dbReference type="GO" id="GO:0004585">
    <property type="term" value="F:ornithine carbamoyltransferase activity"/>
    <property type="evidence" value="ECO:0007669"/>
    <property type="project" value="UniProtKB-EC"/>
</dbReference>
<feature type="binding site" evidence="7">
    <location>
        <begin position="139"/>
        <end position="142"/>
    </location>
    <ligand>
        <name>carbamoyl phosphate</name>
        <dbReference type="ChEBI" id="CHEBI:58228"/>
    </ligand>
</feature>
<name>A0ABV8XW52_9MICC</name>
<sequence length="347" mass="36586">MTPSTTPSAAAPLRHFLVDTDLTAAEQSEVLDLAQAMKADRYLHRPLAGPQTGIVFFDKTSTRTRVSFAAGIADLGGQPLIVNPGEAQLGHKESIADTAQVLSRMVSVIVWRTYGQAGLEEMAEHATVPVINALSDDYHPCQLLADLLTVREHKGRTEGLVMTYLGDAANNMANSYLLAGVTAGMHVRVTGPSGYLPDVAVVAAAEARAAATGGSVLVTTDAAQALDGADVVVTDTWISMGQEEEKEARQTLFRDYAVDARAMSKAAPDAVFLHCLPAYRGLEVSAEVIDGPQSVVFDEAENRLHAQKALMAWLLYRSGLAATPATESAGAALGDGRVSTVGSADVR</sequence>
<feature type="binding site" evidence="7">
    <location>
        <begin position="275"/>
        <end position="276"/>
    </location>
    <ligand>
        <name>carbamoyl phosphate</name>
        <dbReference type="ChEBI" id="CHEBI:58228"/>
    </ligand>
</feature>
<evidence type="ECO:0000313" key="11">
    <source>
        <dbReference type="Proteomes" id="UP001595965"/>
    </source>
</evidence>
<comment type="caution">
    <text evidence="10">The sequence shown here is derived from an EMBL/GenBank/DDBJ whole genome shotgun (WGS) entry which is preliminary data.</text>
</comment>
<comment type="catalytic activity">
    <reaction evidence="6 7">
        <text>carbamoyl phosphate + L-ornithine = L-citrulline + phosphate + H(+)</text>
        <dbReference type="Rhea" id="RHEA:19513"/>
        <dbReference type="ChEBI" id="CHEBI:15378"/>
        <dbReference type="ChEBI" id="CHEBI:43474"/>
        <dbReference type="ChEBI" id="CHEBI:46911"/>
        <dbReference type="ChEBI" id="CHEBI:57743"/>
        <dbReference type="ChEBI" id="CHEBI:58228"/>
        <dbReference type="EC" id="2.1.3.3"/>
    </reaction>
</comment>
<dbReference type="InterPro" id="IPR036901">
    <property type="entry name" value="Asp/Orn_carbamoylTrfase_sf"/>
</dbReference>
<dbReference type="HAMAP" id="MF_01109">
    <property type="entry name" value="OTCase"/>
    <property type="match status" value="1"/>
</dbReference>
<evidence type="ECO:0000256" key="6">
    <source>
        <dbReference type="ARBA" id="ARBA00048772"/>
    </source>
</evidence>
<evidence type="ECO:0000256" key="5">
    <source>
        <dbReference type="ARBA" id="ARBA00022679"/>
    </source>
</evidence>
<dbReference type="RefSeq" id="WP_344230738.1">
    <property type="nucleotide sequence ID" value="NZ_BAAALH010000002.1"/>
</dbReference>
<dbReference type="Gene3D" id="3.40.50.1370">
    <property type="entry name" value="Aspartate/ornithine carbamoyltransferase"/>
    <property type="match status" value="2"/>
</dbReference>
<feature type="domain" description="Aspartate/ornithine carbamoyltransferase Asp/Orn-binding" evidence="8">
    <location>
        <begin position="159"/>
        <end position="314"/>
    </location>
</feature>
<evidence type="ECO:0000256" key="2">
    <source>
        <dbReference type="ARBA" id="ARBA00007805"/>
    </source>
</evidence>
<organism evidence="10 11">
    <name type="scientific">Citricoccus alkalitolerans</name>
    <dbReference type="NCBI Taxonomy" id="246603"/>
    <lineage>
        <taxon>Bacteria</taxon>
        <taxon>Bacillati</taxon>
        <taxon>Actinomycetota</taxon>
        <taxon>Actinomycetes</taxon>
        <taxon>Micrococcales</taxon>
        <taxon>Micrococcaceae</taxon>
        <taxon>Citricoccus</taxon>
    </lineage>
</organism>
<dbReference type="EC" id="2.1.3.3" evidence="3 7"/>
<dbReference type="InterPro" id="IPR006130">
    <property type="entry name" value="Asp/Orn_carbamoylTrfase"/>
</dbReference>
<keyword evidence="5 7" id="KW-0808">Transferase</keyword>
<keyword evidence="11" id="KW-1185">Reference proteome</keyword>
<proteinExistence type="inferred from homology"/>
<evidence type="ECO:0000256" key="4">
    <source>
        <dbReference type="ARBA" id="ARBA00016634"/>
    </source>
</evidence>
<dbReference type="InterPro" id="IPR002292">
    <property type="entry name" value="Orn/put_carbamltrans"/>
</dbReference>
<feature type="domain" description="Aspartate/ornithine carbamoyltransferase carbamoyl-P binding" evidence="9">
    <location>
        <begin position="14"/>
        <end position="152"/>
    </location>
</feature>
<evidence type="ECO:0000256" key="7">
    <source>
        <dbReference type="HAMAP-Rule" id="MF_01109"/>
    </source>
</evidence>
<comment type="pathway">
    <text evidence="1">Amino-acid biosynthesis; L-arginine biosynthesis; L-arginine from L-ornithine and carbamoyl phosphate: step 1/3.</text>
</comment>
<evidence type="ECO:0000256" key="1">
    <source>
        <dbReference type="ARBA" id="ARBA00004975"/>
    </source>
</evidence>
<accession>A0ABV8XW52</accession>
<dbReference type="PROSITE" id="PS00097">
    <property type="entry name" value="CARBAMOYLTRANSFERASE"/>
    <property type="match status" value="1"/>
</dbReference>
<comment type="similarity">
    <text evidence="2 7">Belongs to the aspartate/ornithine carbamoyltransferase superfamily. OTCase family.</text>
</comment>
<dbReference type="InterPro" id="IPR024904">
    <property type="entry name" value="OTCase_ArgI"/>
</dbReference>
<dbReference type="PANTHER" id="PTHR45753:SF3">
    <property type="entry name" value="ORNITHINE TRANSCARBAMYLASE, MITOCHONDRIAL"/>
    <property type="match status" value="1"/>
</dbReference>
<evidence type="ECO:0000259" key="9">
    <source>
        <dbReference type="Pfam" id="PF02729"/>
    </source>
</evidence>
<feature type="binding site" evidence="7">
    <location>
        <position position="112"/>
    </location>
    <ligand>
        <name>carbamoyl phosphate</name>
        <dbReference type="ChEBI" id="CHEBI:58228"/>
    </ligand>
</feature>
<feature type="binding site" evidence="7">
    <location>
        <position position="171"/>
    </location>
    <ligand>
        <name>L-ornithine</name>
        <dbReference type="ChEBI" id="CHEBI:46911"/>
    </ligand>
</feature>
<feature type="binding site" evidence="7">
    <location>
        <position position="88"/>
    </location>
    <ligand>
        <name>carbamoyl phosphate</name>
        <dbReference type="ChEBI" id="CHEBI:58228"/>
    </ligand>
</feature>
<dbReference type="Pfam" id="PF02729">
    <property type="entry name" value="OTCace_N"/>
    <property type="match status" value="1"/>
</dbReference>
<dbReference type="Proteomes" id="UP001595965">
    <property type="component" value="Unassembled WGS sequence"/>
</dbReference>
<dbReference type="PANTHER" id="PTHR45753">
    <property type="entry name" value="ORNITHINE CARBAMOYLTRANSFERASE, MITOCHONDRIAL"/>
    <property type="match status" value="1"/>
</dbReference>
<dbReference type="InterPro" id="IPR006132">
    <property type="entry name" value="Asp/Orn_carbamoyltranf_P-bd"/>
</dbReference>
<dbReference type="InterPro" id="IPR006131">
    <property type="entry name" value="Asp_carbamoyltransf_Asp/Orn-bd"/>
</dbReference>
<reference evidence="11" key="1">
    <citation type="journal article" date="2019" name="Int. J. Syst. Evol. Microbiol.">
        <title>The Global Catalogue of Microorganisms (GCM) 10K type strain sequencing project: providing services to taxonomists for standard genome sequencing and annotation.</title>
        <authorList>
            <consortium name="The Broad Institute Genomics Platform"/>
            <consortium name="The Broad Institute Genome Sequencing Center for Infectious Disease"/>
            <person name="Wu L."/>
            <person name="Ma J."/>
        </authorList>
    </citation>
    <scope>NUCLEOTIDE SEQUENCE [LARGE SCALE GENOMIC DNA]</scope>
    <source>
        <strain evidence="11">CGMCC 1.12125</strain>
    </source>
</reference>
<dbReference type="PRINTS" id="PR00102">
    <property type="entry name" value="OTCASE"/>
</dbReference>
<feature type="binding site" evidence="7">
    <location>
        <position position="235"/>
    </location>
    <ligand>
        <name>L-ornithine</name>
        <dbReference type="ChEBI" id="CHEBI:46911"/>
    </ligand>
</feature>
<dbReference type="SUPFAM" id="SSF53671">
    <property type="entry name" value="Aspartate/ornithine carbamoyltransferase"/>
    <property type="match status" value="1"/>
</dbReference>
<dbReference type="Pfam" id="PF00185">
    <property type="entry name" value="OTCace"/>
    <property type="match status" value="1"/>
</dbReference>
<dbReference type="NCBIfam" id="NF001986">
    <property type="entry name" value="PRK00779.1"/>
    <property type="match status" value="1"/>
</dbReference>
<dbReference type="EMBL" id="JBHSEN010000001">
    <property type="protein sequence ID" value="MFC4428068.1"/>
    <property type="molecule type" value="Genomic_DNA"/>
</dbReference>
<comment type="subcellular location">
    <subcellularLocation>
        <location evidence="7">Cytoplasm</location>
    </subcellularLocation>
</comment>
<dbReference type="NCBIfam" id="TIGR00658">
    <property type="entry name" value="orni_carb_tr"/>
    <property type="match status" value="1"/>
</dbReference>
<dbReference type="PRINTS" id="PR00100">
    <property type="entry name" value="AOTCASE"/>
</dbReference>
<feature type="binding site" evidence="7">
    <location>
        <begin position="239"/>
        <end position="240"/>
    </location>
    <ligand>
        <name>L-ornithine</name>
        <dbReference type="ChEBI" id="CHEBI:46911"/>
    </ligand>
</feature>
<protein>
    <recommendedName>
        <fullName evidence="4 7">Ornithine carbamoyltransferase</fullName>
        <shortName evidence="7">OTCase</shortName>
        <ecNumber evidence="3 7">2.1.3.3</ecNumber>
    </recommendedName>
</protein>
<feature type="binding site" evidence="7">
    <location>
        <begin position="61"/>
        <end position="64"/>
    </location>
    <ligand>
        <name>carbamoyl phosphate</name>
        <dbReference type="ChEBI" id="CHEBI:58228"/>
    </ligand>
</feature>
<feature type="binding site" evidence="7">
    <location>
        <position position="303"/>
    </location>
    <ligand>
        <name>carbamoyl phosphate</name>
        <dbReference type="ChEBI" id="CHEBI:58228"/>
    </ligand>
</feature>
<evidence type="ECO:0000256" key="3">
    <source>
        <dbReference type="ARBA" id="ARBA00013007"/>
    </source>
</evidence>
<keyword evidence="7" id="KW-0963">Cytoplasm</keyword>